<evidence type="ECO:0000313" key="2">
    <source>
        <dbReference type="Proteomes" id="UP001430396"/>
    </source>
</evidence>
<accession>A0ABS8NTH5</accession>
<evidence type="ECO:0008006" key="3">
    <source>
        <dbReference type="Google" id="ProtNLM"/>
    </source>
</evidence>
<reference evidence="1" key="1">
    <citation type="submission" date="2021-02" db="EMBL/GenBank/DDBJ databases">
        <title>Copper resistance gene diversity in local Xanthomonas species at agrochemical polluted sites in Trinidad, Trinidad and Tobago.</title>
        <authorList>
            <person name="Ramnarine S.D.B.J."/>
            <person name="Ramsubhag A."/>
            <person name="Jayaraman J."/>
        </authorList>
    </citation>
    <scope>NUCLEOTIDE SEQUENCE</scope>
    <source>
        <strain evidence="1">CaNP6A</strain>
    </source>
</reference>
<keyword evidence="2" id="KW-1185">Reference proteome</keyword>
<sequence>MEMRKKPYQRLLAFIDWNSRLVAYKSSNEKNIVEASSHALKTTAKEIARIISFNYPETKFLVDIRLYHGWHKGFRPTGHRRAAELAIQNIDFSKVSSRQNVAYSGKVEYGDRLLVAQDSRLHHTLSIHLPNTVRSQDKRRPDVEKMVDTALATDLLTTSFQDPETWVLVVTEDDDLVPPLYAADLVLSHFGSRALLIRTRTRNGPFLKLDGIICEAT</sequence>
<gene>
    <name evidence="1" type="ORF">JWH11_07855</name>
</gene>
<dbReference type="Proteomes" id="UP001430396">
    <property type="component" value="Unassembled WGS sequence"/>
</dbReference>
<dbReference type="Gene3D" id="3.40.50.1010">
    <property type="entry name" value="5'-nuclease"/>
    <property type="match status" value="1"/>
</dbReference>
<proteinExistence type="predicted"/>
<evidence type="ECO:0000313" key="1">
    <source>
        <dbReference type="EMBL" id="MCD0266360.1"/>
    </source>
</evidence>
<name>A0ABS8NTH5_9XANT</name>
<dbReference type="EMBL" id="JAFFQI010000187">
    <property type="protein sequence ID" value="MCD0266360.1"/>
    <property type="molecule type" value="Genomic_DNA"/>
</dbReference>
<comment type="caution">
    <text evidence="1">The sequence shown here is derived from an EMBL/GenBank/DDBJ whole genome shotgun (WGS) entry which is preliminary data.</text>
</comment>
<protein>
    <recommendedName>
        <fullName evidence="3">NYN domain-containing protein</fullName>
    </recommendedName>
</protein>
<organism evidence="1 2">
    <name type="scientific">Xanthomonas melonis</name>
    <dbReference type="NCBI Taxonomy" id="56456"/>
    <lineage>
        <taxon>Bacteria</taxon>
        <taxon>Pseudomonadati</taxon>
        <taxon>Pseudomonadota</taxon>
        <taxon>Gammaproteobacteria</taxon>
        <taxon>Lysobacterales</taxon>
        <taxon>Lysobacteraceae</taxon>
        <taxon>Xanthomonas</taxon>
    </lineage>
</organism>
<dbReference type="RefSeq" id="WP_230434695.1">
    <property type="nucleotide sequence ID" value="NZ_JAFFQI010000187.1"/>
</dbReference>